<feature type="domain" description="EAL" evidence="2">
    <location>
        <begin position="495"/>
        <end position="748"/>
    </location>
</feature>
<dbReference type="Gene3D" id="3.20.20.450">
    <property type="entry name" value="EAL domain"/>
    <property type="match status" value="1"/>
</dbReference>
<evidence type="ECO:0000259" key="3">
    <source>
        <dbReference type="PROSITE" id="PS50887"/>
    </source>
</evidence>
<dbReference type="InterPro" id="IPR043128">
    <property type="entry name" value="Rev_trsase/Diguanyl_cyclase"/>
</dbReference>
<dbReference type="InterPro" id="IPR035919">
    <property type="entry name" value="EAL_sf"/>
</dbReference>
<dbReference type="NCBIfam" id="TIGR00254">
    <property type="entry name" value="GGDEF"/>
    <property type="match status" value="1"/>
</dbReference>
<evidence type="ECO:0000256" key="1">
    <source>
        <dbReference type="SAM" id="Phobius"/>
    </source>
</evidence>
<keyword evidence="1" id="KW-0812">Transmembrane</keyword>
<dbReference type="SUPFAM" id="SSF55073">
    <property type="entry name" value="Nucleotide cyclase"/>
    <property type="match status" value="1"/>
</dbReference>
<evidence type="ECO:0000313" key="5">
    <source>
        <dbReference type="Proteomes" id="UP000295515"/>
    </source>
</evidence>
<dbReference type="Pfam" id="PF00990">
    <property type="entry name" value="GGDEF"/>
    <property type="match status" value="1"/>
</dbReference>
<name>A0A4R3YIT7_9FIRM</name>
<reference evidence="4 5" key="1">
    <citation type="submission" date="2019-03" db="EMBL/GenBank/DDBJ databases">
        <title>Genomic Encyclopedia of Type Strains, Phase IV (KMG-IV): sequencing the most valuable type-strain genomes for metagenomic binning, comparative biology and taxonomic classification.</title>
        <authorList>
            <person name="Goeker M."/>
        </authorList>
    </citation>
    <scope>NUCLEOTIDE SEQUENCE [LARGE SCALE GENOMIC DNA]</scope>
    <source>
        <strain evidence="4 5">DSM 29487</strain>
    </source>
</reference>
<keyword evidence="5" id="KW-1185">Reference proteome</keyword>
<dbReference type="Gene3D" id="3.30.450.20">
    <property type="entry name" value="PAS domain"/>
    <property type="match status" value="1"/>
</dbReference>
<dbReference type="PROSITE" id="PS50887">
    <property type="entry name" value="GGDEF"/>
    <property type="match status" value="1"/>
</dbReference>
<dbReference type="SMART" id="SM00267">
    <property type="entry name" value="GGDEF"/>
    <property type="match status" value="1"/>
</dbReference>
<accession>A0A4R3YIT7</accession>
<dbReference type="PROSITE" id="PS50883">
    <property type="entry name" value="EAL"/>
    <property type="match status" value="1"/>
</dbReference>
<dbReference type="InterPro" id="IPR029787">
    <property type="entry name" value="Nucleotide_cyclase"/>
</dbReference>
<dbReference type="Gene3D" id="3.30.70.270">
    <property type="match status" value="1"/>
</dbReference>
<evidence type="ECO:0000313" key="4">
    <source>
        <dbReference type="EMBL" id="TCV91248.1"/>
    </source>
</evidence>
<dbReference type="EMBL" id="SMCQ01000033">
    <property type="protein sequence ID" value="TCV91248.1"/>
    <property type="molecule type" value="Genomic_DNA"/>
</dbReference>
<dbReference type="PANTHER" id="PTHR33121:SF70">
    <property type="entry name" value="SIGNALING PROTEIN YKOW"/>
    <property type="match status" value="1"/>
</dbReference>
<keyword evidence="1" id="KW-1133">Transmembrane helix</keyword>
<keyword evidence="1" id="KW-0472">Membrane</keyword>
<feature type="transmembrane region" description="Helical" evidence="1">
    <location>
        <begin position="12"/>
        <end position="33"/>
    </location>
</feature>
<dbReference type="PANTHER" id="PTHR33121">
    <property type="entry name" value="CYCLIC DI-GMP PHOSPHODIESTERASE PDEF"/>
    <property type="match status" value="1"/>
</dbReference>
<proteinExistence type="predicted"/>
<dbReference type="Pfam" id="PF00563">
    <property type="entry name" value="EAL"/>
    <property type="match status" value="1"/>
</dbReference>
<feature type="transmembrane region" description="Helical" evidence="1">
    <location>
        <begin position="287"/>
        <end position="311"/>
    </location>
</feature>
<dbReference type="RefSeq" id="WP_066450494.1">
    <property type="nucleotide sequence ID" value="NZ_JANKBF010000028.1"/>
</dbReference>
<dbReference type="GO" id="GO:0071111">
    <property type="term" value="F:cyclic-guanylate-specific phosphodiesterase activity"/>
    <property type="evidence" value="ECO:0007669"/>
    <property type="project" value="InterPro"/>
</dbReference>
<protein>
    <submittedName>
        <fullName evidence="4">Diguanylate cyclase (GGDEF)-like protein</fullName>
    </submittedName>
</protein>
<dbReference type="SUPFAM" id="SSF141868">
    <property type="entry name" value="EAL domain-like"/>
    <property type="match status" value="1"/>
</dbReference>
<dbReference type="GeneID" id="98916744"/>
<dbReference type="InterPro" id="IPR050706">
    <property type="entry name" value="Cyclic-di-GMP_PDE-like"/>
</dbReference>
<dbReference type="InterPro" id="IPR000160">
    <property type="entry name" value="GGDEF_dom"/>
</dbReference>
<dbReference type="SMART" id="SM00052">
    <property type="entry name" value="EAL"/>
    <property type="match status" value="1"/>
</dbReference>
<evidence type="ECO:0000259" key="2">
    <source>
        <dbReference type="PROSITE" id="PS50883"/>
    </source>
</evidence>
<feature type="domain" description="GGDEF" evidence="3">
    <location>
        <begin position="351"/>
        <end position="481"/>
    </location>
</feature>
<comment type="caution">
    <text evidence="4">The sequence shown here is derived from an EMBL/GenBank/DDBJ whole genome shotgun (WGS) entry which is preliminary data.</text>
</comment>
<organism evidence="4 5">
    <name type="scientific">Longibaculum muris</name>
    <dbReference type="NCBI Taxonomy" id="1796628"/>
    <lineage>
        <taxon>Bacteria</taxon>
        <taxon>Bacillati</taxon>
        <taxon>Bacillota</taxon>
        <taxon>Erysipelotrichia</taxon>
        <taxon>Erysipelotrichales</taxon>
        <taxon>Coprobacillaceae</taxon>
        <taxon>Longibaculum</taxon>
    </lineage>
</organism>
<dbReference type="CDD" id="cd01948">
    <property type="entry name" value="EAL"/>
    <property type="match status" value="1"/>
</dbReference>
<sequence length="754" mass="86055">MKRILFIEKKQRNLVLGLFGLIFIIVAVLSWTITQKGQEVIDTEVQNYLTETSQQTSYKVNQRVNHNIDQLTILAQHLNHVDKNQYQNLIFDTVDNSAFEWIGFINKDGVLDVDGLGKKDMSKVDVIKNALRGEGGVSNKLVKVYSDVGGALYAIPFRGHDADIVAVAGWIPPSTMKLLLNTDTFSGSGFSHIISKDGDFILHSNNTNALIGGDNFFKTFKKVSVMEKGYSLDKMIQDIKDGKSGIVEFNVKNKESRSLTYTPLAKGDWYLLSIVPTDAHSQNITGYMYYALLSLTICVVLLFLVVVFIILRITAKKNQEITDIAYKDSITGGYTQIRFDLECRKILKDFKPFTFVSLDLRKFKLINDSFGSQLGNKVLKHIHECILENIKDDEFVARINADNFNIILQTTDPDIIEERLNKISDDINGFDIQKNVPYFLPITCGSYIVTDSSLDLVSIRDKANIARKNAKDINSYYLCSNAYYNDIEHQKMMKEKDMENMMEKALEEEQFIVYLQPKVSLKTGKVIGSEALVRWDNPINGLIPPNDFIPFFEKNNFIVKLDMYVFEKVCQILRKWIDEGKDVLPISVNLSRNHLQNSDFLKDYKNIQSKYQIPSELIEIELTETVVFENLEILRHIINEIHNCGYKCSMDDFGSGYSSLNVLKEIPVDILKLDKVFFGKENNQRANDIVESVIRLAKKLGMETIAEGIETIPQVELLRSMECDMIQGYVFSKPVPVDEFEKIIQLDVPMMKIE</sequence>
<gene>
    <name evidence="4" type="ORF">EDD60_13330</name>
</gene>
<dbReference type="Proteomes" id="UP000295515">
    <property type="component" value="Unassembled WGS sequence"/>
</dbReference>
<dbReference type="AlphaFoldDB" id="A0A4R3YIT7"/>
<dbReference type="InterPro" id="IPR001633">
    <property type="entry name" value="EAL_dom"/>
</dbReference>